<accession>H2XMW3</accession>
<name>H2XMW3_CIOIN</name>
<evidence type="ECO:0000313" key="1">
    <source>
        <dbReference type="Ensembl" id="ENSCINP00000030996.1"/>
    </source>
</evidence>
<protein>
    <submittedName>
        <fullName evidence="1">Uncharacterized protein</fullName>
    </submittedName>
</protein>
<proteinExistence type="predicted"/>
<organism evidence="1 2">
    <name type="scientific">Ciona intestinalis</name>
    <name type="common">Transparent sea squirt</name>
    <name type="synonym">Ascidia intestinalis</name>
    <dbReference type="NCBI Taxonomy" id="7719"/>
    <lineage>
        <taxon>Eukaryota</taxon>
        <taxon>Metazoa</taxon>
        <taxon>Chordata</taxon>
        <taxon>Tunicata</taxon>
        <taxon>Ascidiacea</taxon>
        <taxon>Phlebobranchia</taxon>
        <taxon>Cionidae</taxon>
        <taxon>Ciona</taxon>
    </lineage>
</organism>
<reference evidence="2" key="1">
    <citation type="journal article" date="2002" name="Science">
        <title>The draft genome of Ciona intestinalis: insights into chordate and vertebrate origins.</title>
        <authorList>
            <person name="Dehal P."/>
            <person name="Satou Y."/>
            <person name="Campbell R.K."/>
            <person name="Chapman J."/>
            <person name="Degnan B."/>
            <person name="De Tomaso A."/>
            <person name="Davidson B."/>
            <person name="Di Gregorio A."/>
            <person name="Gelpke M."/>
            <person name="Goodstein D.M."/>
            <person name="Harafuji N."/>
            <person name="Hastings K.E."/>
            <person name="Ho I."/>
            <person name="Hotta K."/>
            <person name="Huang W."/>
            <person name="Kawashima T."/>
            <person name="Lemaire P."/>
            <person name="Martinez D."/>
            <person name="Meinertzhagen I.A."/>
            <person name="Necula S."/>
            <person name="Nonaka M."/>
            <person name="Putnam N."/>
            <person name="Rash S."/>
            <person name="Saiga H."/>
            <person name="Satake M."/>
            <person name="Terry A."/>
            <person name="Yamada L."/>
            <person name="Wang H.G."/>
            <person name="Awazu S."/>
            <person name="Azumi K."/>
            <person name="Boore J."/>
            <person name="Branno M."/>
            <person name="Chin-Bow S."/>
            <person name="DeSantis R."/>
            <person name="Doyle S."/>
            <person name="Francino P."/>
            <person name="Keys D.N."/>
            <person name="Haga S."/>
            <person name="Hayashi H."/>
            <person name="Hino K."/>
            <person name="Imai K.S."/>
            <person name="Inaba K."/>
            <person name="Kano S."/>
            <person name="Kobayashi K."/>
            <person name="Kobayashi M."/>
            <person name="Lee B.I."/>
            <person name="Makabe K.W."/>
            <person name="Manohar C."/>
            <person name="Matassi G."/>
            <person name="Medina M."/>
            <person name="Mochizuki Y."/>
            <person name="Mount S."/>
            <person name="Morishita T."/>
            <person name="Miura S."/>
            <person name="Nakayama A."/>
            <person name="Nishizaka S."/>
            <person name="Nomoto H."/>
            <person name="Ohta F."/>
            <person name="Oishi K."/>
            <person name="Rigoutsos I."/>
            <person name="Sano M."/>
            <person name="Sasaki A."/>
            <person name="Sasakura Y."/>
            <person name="Shoguchi E."/>
            <person name="Shin-i T."/>
            <person name="Spagnuolo A."/>
            <person name="Stainier D."/>
            <person name="Suzuki M.M."/>
            <person name="Tassy O."/>
            <person name="Takatori N."/>
            <person name="Tokuoka M."/>
            <person name="Yagi K."/>
            <person name="Yoshizaki F."/>
            <person name="Wada S."/>
            <person name="Zhang C."/>
            <person name="Hyatt P.D."/>
            <person name="Larimer F."/>
            <person name="Detter C."/>
            <person name="Doggett N."/>
            <person name="Glavina T."/>
            <person name="Hawkins T."/>
            <person name="Richardson P."/>
            <person name="Lucas S."/>
            <person name="Kohara Y."/>
            <person name="Levine M."/>
            <person name="Satoh N."/>
            <person name="Rokhsar D.S."/>
        </authorList>
    </citation>
    <scope>NUCLEOTIDE SEQUENCE [LARGE SCALE GENOMIC DNA]</scope>
</reference>
<dbReference type="Ensembl" id="ENSCINT00000034836.1">
    <property type="protein sequence ID" value="ENSCINP00000030996.1"/>
    <property type="gene ID" value="ENSCING00000021007.1"/>
</dbReference>
<reference evidence="1" key="3">
    <citation type="submission" date="2025-09" db="UniProtKB">
        <authorList>
            <consortium name="Ensembl"/>
        </authorList>
    </citation>
    <scope>IDENTIFICATION</scope>
</reference>
<evidence type="ECO:0000313" key="2">
    <source>
        <dbReference type="Proteomes" id="UP000008144"/>
    </source>
</evidence>
<reference evidence="1" key="2">
    <citation type="submission" date="2025-08" db="UniProtKB">
        <authorList>
            <consortium name="Ensembl"/>
        </authorList>
    </citation>
    <scope>IDENTIFICATION</scope>
</reference>
<dbReference type="Proteomes" id="UP000008144">
    <property type="component" value="Unassembled WGS sequence"/>
</dbReference>
<keyword evidence="2" id="KW-1185">Reference proteome</keyword>
<dbReference type="GeneTree" id="ENSGT00860000135553"/>
<dbReference type="InParanoid" id="H2XMW3"/>
<dbReference type="HOGENOM" id="CLU_3419364_0_0_1"/>
<sequence>MRFPMFDNYECNCILTMSPQILPCC</sequence>
<dbReference type="AlphaFoldDB" id="H2XMW3"/>